<feature type="active site" description="Proton donor 2" evidence="5">
    <location>
        <position position="516"/>
    </location>
</feature>
<keyword evidence="3" id="KW-0325">Glycoprotein</keyword>
<keyword evidence="11" id="KW-1185">Reference proteome</keyword>
<feature type="binding site" evidence="8">
    <location>
        <position position="415"/>
    </location>
    <ligand>
        <name>Zn(2+)</name>
        <dbReference type="ChEBI" id="CHEBI:29105"/>
        <label>2</label>
        <note>catalytic</note>
    </ligand>
</feature>
<evidence type="ECO:0000256" key="2">
    <source>
        <dbReference type="ARBA" id="ARBA00023157"/>
    </source>
</evidence>
<dbReference type="PANTHER" id="PTHR10514:SF27">
    <property type="entry name" value="ANGIOTENSIN-CONVERTING ENZYME"/>
    <property type="match status" value="1"/>
</dbReference>
<keyword evidence="7" id="KW-0479">Metal-binding</keyword>
<gene>
    <name evidence="10" type="ORF">D0T11_08715</name>
</gene>
<keyword evidence="2" id="KW-1015">Disulfide bond</keyword>
<evidence type="ECO:0000313" key="11">
    <source>
        <dbReference type="Proteomes" id="UP000284250"/>
    </source>
</evidence>
<dbReference type="OrthoDB" id="9762795at2"/>
<evidence type="ECO:0000313" key="10">
    <source>
        <dbReference type="EMBL" id="RIY11079.1"/>
    </source>
</evidence>
<feature type="binding site" evidence="7">
    <location>
        <position position="385"/>
    </location>
    <ligand>
        <name>Zn(2+)</name>
        <dbReference type="ChEBI" id="CHEBI:29105"/>
        <label>1</label>
        <note>catalytic</note>
    </ligand>
</feature>
<feature type="active site" description="Proton acceptor 2" evidence="5">
    <location>
        <position position="386"/>
    </location>
</feature>
<dbReference type="Gene3D" id="1.10.1370.30">
    <property type="match status" value="1"/>
</dbReference>
<name>A0A418R121_9BACT</name>
<protein>
    <submittedName>
        <fullName evidence="10">Peptidase</fullName>
    </submittedName>
</protein>
<dbReference type="EMBL" id="QYCN01000010">
    <property type="protein sequence ID" value="RIY11079.1"/>
    <property type="molecule type" value="Genomic_DNA"/>
</dbReference>
<keyword evidence="7" id="KW-0862">Zinc</keyword>
<feature type="binding site" evidence="8">
    <location>
        <position position="385"/>
    </location>
    <ligand>
        <name>Zn(2+)</name>
        <dbReference type="ChEBI" id="CHEBI:29105"/>
        <label>2</label>
        <note>catalytic</note>
    </ligand>
</feature>
<dbReference type="Proteomes" id="UP000284250">
    <property type="component" value="Unassembled WGS sequence"/>
</dbReference>
<feature type="signal peptide" evidence="9">
    <location>
        <begin position="1"/>
        <end position="24"/>
    </location>
</feature>
<feature type="active site" description="Proton donor 1" evidence="4">
    <location>
        <position position="516"/>
    </location>
</feature>
<evidence type="ECO:0000256" key="3">
    <source>
        <dbReference type="ARBA" id="ARBA00023180"/>
    </source>
</evidence>
<dbReference type="PROSITE" id="PS51257">
    <property type="entry name" value="PROKAR_LIPOPROTEIN"/>
    <property type="match status" value="1"/>
</dbReference>
<accession>A0A418R121</accession>
<feature type="chain" id="PRO_5019556376" evidence="9">
    <location>
        <begin position="25"/>
        <end position="616"/>
    </location>
</feature>
<dbReference type="PANTHER" id="PTHR10514">
    <property type="entry name" value="ANGIOTENSIN-CONVERTING ENZYME"/>
    <property type="match status" value="1"/>
</dbReference>
<dbReference type="SUPFAM" id="SSF55486">
    <property type="entry name" value="Metalloproteases ('zincins'), catalytic domain"/>
    <property type="match status" value="1"/>
</dbReference>
<evidence type="ECO:0000256" key="9">
    <source>
        <dbReference type="SAM" id="SignalP"/>
    </source>
</evidence>
<feature type="binding site" evidence="6">
    <location>
        <position position="233"/>
    </location>
    <ligand>
        <name>chloride</name>
        <dbReference type="ChEBI" id="CHEBI:17996"/>
        <label>1</label>
    </ligand>
</feature>
<feature type="binding site" evidence="8">
    <location>
        <position position="389"/>
    </location>
    <ligand>
        <name>Zn(2+)</name>
        <dbReference type="ChEBI" id="CHEBI:29105"/>
        <label>2</label>
        <note>catalytic</note>
    </ligand>
</feature>
<feature type="active site" description="Proton acceptor 1" evidence="4">
    <location>
        <position position="386"/>
    </location>
</feature>
<evidence type="ECO:0000256" key="1">
    <source>
        <dbReference type="ARBA" id="ARBA00022729"/>
    </source>
</evidence>
<dbReference type="PROSITE" id="PS52011">
    <property type="entry name" value="PEPTIDASE_M2"/>
    <property type="match status" value="1"/>
</dbReference>
<organism evidence="10 11">
    <name type="scientific">Hymenobacter rubripertinctus</name>
    <dbReference type="NCBI Taxonomy" id="2029981"/>
    <lineage>
        <taxon>Bacteria</taxon>
        <taxon>Pseudomonadati</taxon>
        <taxon>Bacteroidota</taxon>
        <taxon>Cytophagia</taxon>
        <taxon>Cytophagales</taxon>
        <taxon>Hymenobacteraceae</taxon>
        <taxon>Hymenobacter</taxon>
    </lineage>
</organism>
<feature type="binding site" evidence="7">
    <location>
        <position position="415"/>
    </location>
    <ligand>
        <name>Zn(2+)</name>
        <dbReference type="ChEBI" id="CHEBI:29105"/>
        <label>1</label>
        <note>catalytic</note>
    </ligand>
</feature>
<evidence type="ECO:0000256" key="4">
    <source>
        <dbReference type="PIRSR" id="PIRSR601548-1"/>
    </source>
</evidence>
<dbReference type="PRINTS" id="PR00791">
    <property type="entry name" value="PEPDIPTASEA"/>
</dbReference>
<dbReference type="GO" id="GO:0008237">
    <property type="term" value="F:metallopeptidase activity"/>
    <property type="evidence" value="ECO:0007669"/>
    <property type="project" value="InterPro"/>
</dbReference>
<keyword evidence="1 9" id="KW-0732">Signal</keyword>
<sequence>MPKNFLPVLTAAALLTACAPTAKAPVASAPPAAGQPQVAAAPNWPALAETYLNYYSGEYQRLYTASAEAEWRSNTHIVAGDTANAGATARANERMAAFTGSTENITRLRQFLDHKTELTDLQVKQVETALYNAANSPQTIADVVKARIKAETQQTEKLYGFDYKYQGKSVTTNDLDELLRKEKNPARREQIWAASKEIGPTLKPGLLNLRELRNQTVQALGYPDYFTYQASDYGLSRQEMMTLVRKLNQELRPLYRELHTYARYELARQYGVKQVPDYLPASWLPNRWGQDWSSMVDVKGLDLDPVLAKKGAEWQVQQAERFYQSLGFPALPPSFYTKSSLYPLPKGATYKKNNHASAWHMDLDHDVRSLMSVEPNTEWYETTHHELGHIYYYLTYTNPEVPVLLRGGANRAYHEAMGSLMGLAARQKPFLAGLGLIDPKVKTDEMQSLLKEALGSVVFIPFASGVMSEWEKSFYADNLAPDQLNARWWELARQYQGIVPATARGEQFLDPATKTHINDDPAQYYDYALSYIILFQLHDHIAKNILQQDPHATNYYGNKEVGAFLADIMRPGASKDWRTVLKDKTGEDLSARAMVEYFQPLMAYLKEKNKGRKYTM</sequence>
<dbReference type="GO" id="GO:0016020">
    <property type="term" value="C:membrane"/>
    <property type="evidence" value="ECO:0007669"/>
    <property type="project" value="InterPro"/>
</dbReference>
<dbReference type="InterPro" id="IPR001548">
    <property type="entry name" value="Peptidase_M2"/>
</dbReference>
<dbReference type="Pfam" id="PF01401">
    <property type="entry name" value="Peptidase_M2"/>
    <property type="match status" value="1"/>
</dbReference>
<dbReference type="CDD" id="cd06461">
    <property type="entry name" value="M2_ACE"/>
    <property type="match status" value="1"/>
</dbReference>
<evidence type="ECO:0000256" key="8">
    <source>
        <dbReference type="PIRSR" id="PIRSR601548-8"/>
    </source>
</evidence>
<evidence type="ECO:0000256" key="7">
    <source>
        <dbReference type="PIRSR" id="PIRSR601548-3"/>
    </source>
</evidence>
<dbReference type="GO" id="GO:0008241">
    <property type="term" value="F:peptidyl-dipeptidase activity"/>
    <property type="evidence" value="ECO:0007669"/>
    <property type="project" value="InterPro"/>
</dbReference>
<comment type="caution">
    <text evidence="10">The sequence shown here is derived from an EMBL/GenBank/DDBJ whole genome shotgun (WGS) entry which is preliminary data.</text>
</comment>
<dbReference type="RefSeq" id="WP_119655397.1">
    <property type="nucleotide sequence ID" value="NZ_JBHUOI010000009.1"/>
</dbReference>
<evidence type="ECO:0000256" key="6">
    <source>
        <dbReference type="PIRSR" id="PIRSR601548-2"/>
    </source>
</evidence>
<evidence type="ECO:0000256" key="5">
    <source>
        <dbReference type="PIRSR" id="PIRSR601548-11"/>
    </source>
</evidence>
<proteinExistence type="predicted"/>
<dbReference type="AlphaFoldDB" id="A0A418R121"/>
<feature type="binding site" evidence="7">
    <location>
        <position position="389"/>
    </location>
    <ligand>
        <name>Zn(2+)</name>
        <dbReference type="ChEBI" id="CHEBI:29105"/>
        <label>1</label>
        <note>catalytic</note>
    </ligand>
</feature>
<reference evidence="10 11" key="1">
    <citation type="submission" date="2019-01" db="EMBL/GenBank/DDBJ databases">
        <title>Hymenobacter humicola sp. nov., isolated from soils in Antarctica.</title>
        <authorList>
            <person name="Sedlacek I."/>
            <person name="Holochova P."/>
            <person name="Kralova S."/>
            <person name="Pantucek R."/>
            <person name="Stankova E."/>
            <person name="Vrbovska V."/>
            <person name="Kristofova L."/>
            <person name="Svec P."/>
            <person name="Busse H.-J."/>
        </authorList>
    </citation>
    <scope>NUCLEOTIDE SEQUENCE [LARGE SCALE GENOMIC DNA]</scope>
    <source>
        <strain evidence="10 11">CCM 8852</strain>
    </source>
</reference>
<dbReference type="GO" id="GO:0006508">
    <property type="term" value="P:proteolysis"/>
    <property type="evidence" value="ECO:0007669"/>
    <property type="project" value="InterPro"/>
</dbReference>